<evidence type="ECO:0000313" key="1">
    <source>
        <dbReference type="EMBL" id="GAN54063.1"/>
    </source>
</evidence>
<dbReference type="RefSeq" id="WP_048848611.1">
    <property type="nucleotide sequence ID" value="NZ_BALE01000015.1"/>
</dbReference>
<dbReference type="Proteomes" id="UP000032679">
    <property type="component" value="Unassembled WGS sequence"/>
</dbReference>
<comment type="caution">
    <text evidence="1">The sequence shown here is derived from an EMBL/GenBank/DDBJ whole genome shotgun (WGS) entry which is preliminary data.</text>
</comment>
<keyword evidence="2" id="KW-1185">Reference proteome</keyword>
<reference evidence="1 2" key="1">
    <citation type="submission" date="2012-10" db="EMBL/GenBank/DDBJ databases">
        <title>Genome sequencing of Tanticharoenia sakaeratensis NBRC 103193.</title>
        <authorList>
            <person name="Azuma Y."/>
            <person name="Hadano H."/>
            <person name="Hirakawa H."/>
            <person name="Matsushita K."/>
        </authorList>
    </citation>
    <scope>NUCLEOTIDE SEQUENCE [LARGE SCALE GENOMIC DNA]</scope>
    <source>
        <strain evidence="1 2">NBRC 103193</strain>
    </source>
</reference>
<evidence type="ECO:0000313" key="2">
    <source>
        <dbReference type="Proteomes" id="UP000032679"/>
    </source>
</evidence>
<protein>
    <recommendedName>
        <fullName evidence="3">Nitrate reductase associated protein</fullName>
    </recommendedName>
</protein>
<dbReference type="Pfam" id="PF09655">
    <property type="entry name" value="Nitr_red_assoc"/>
    <property type="match status" value="1"/>
</dbReference>
<dbReference type="InterPro" id="IPR013481">
    <property type="entry name" value="NarM"/>
</dbReference>
<evidence type="ECO:0008006" key="3">
    <source>
        <dbReference type="Google" id="ProtNLM"/>
    </source>
</evidence>
<accession>A0A0D6MLA3</accession>
<organism evidence="1 2">
    <name type="scientific">Tanticharoenia sakaeratensis NBRC 103193</name>
    <dbReference type="NCBI Taxonomy" id="1231623"/>
    <lineage>
        <taxon>Bacteria</taxon>
        <taxon>Pseudomonadati</taxon>
        <taxon>Pseudomonadota</taxon>
        <taxon>Alphaproteobacteria</taxon>
        <taxon>Acetobacterales</taxon>
        <taxon>Acetobacteraceae</taxon>
        <taxon>Tanticharoenia</taxon>
    </lineage>
</organism>
<name>A0A0D6MLA3_9PROT</name>
<dbReference type="NCBIfam" id="TIGR02664">
    <property type="entry name" value="nitr_red_assoc"/>
    <property type="match status" value="1"/>
</dbReference>
<gene>
    <name evidence="1" type="ORF">Tasa_015_052</name>
</gene>
<dbReference type="AlphaFoldDB" id="A0A0D6MLA3"/>
<dbReference type="STRING" id="1231623.Tasa_015_052"/>
<sequence length="156" mass="17809">MLFDFESDFAGSLRCIPMIVRMKLDLCGIKLTLRQWSRFTHEDRVALTDLACSTPSERETYRTRVLALIEARSEEPVRFLPEETHDDWQRSDRMPDAVTLQAQADLIAPPTAAQWASLLPLQRFALIKLARSKHENENFVPAMKEFGLCRASTDAG</sequence>
<dbReference type="EMBL" id="BALE01000015">
    <property type="protein sequence ID" value="GAN54063.1"/>
    <property type="molecule type" value="Genomic_DNA"/>
</dbReference>
<dbReference type="OrthoDB" id="7263223at2"/>
<proteinExistence type="predicted"/>